<proteinExistence type="predicted"/>
<name>A0AAD2FKM1_9STRA</name>
<accession>A0AAD2FKM1</accession>
<protein>
    <submittedName>
        <fullName evidence="1">Uncharacterized protein</fullName>
    </submittedName>
</protein>
<dbReference type="Proteomes" id="UP001295423">
    <property type="component" value="Unassembled WGS sequence"/>
</dbReference>
<keyword evidence="2" id="KW-1185">Reference proteome</keyword>
<evidence type="ECO:0000313" key="1">
    <source>
        <dbReference type="EMBL" id="CAJ1938006.1"/>
    </source>
</evidence>
<organism evidence="1 2">
    <name type="scientific">Cylindrotheca closterium</name>
    <dbReference type="NCBI Taxonomy" id="2856"/>
    <lineage>
        <taxon>Eukaryota</taxon>
        <taxon>Sar</taxon>
        <taxon>Stramenopiles</taxon>
        <taxon>Ochrophyta</taxon>
        <taxon>Bacillariophyta</taxon>
        <taxon>Bacillariophyceae</taxon>
        <taxon>Bacillariophycidae</taxon>
        <taxon>Bacillariales</taxon>
        <taxon>Bacillariaceae</taxon>
        <taxon>Cylindrotheca</taxon>
    </lineage>
</organism>
<comment type="caution">
    <text evidence="1">The sequence shown here is derived from an EMBL/GenBank/DDBJ whole genome shotgun (WGS) entry which is preliminary data.</text>
</comment>
<reference evidence="1" key="1">
    <citation type="submission" date="2023-08" db="EMBL/GenBank/DDBJ databases">
        <authorList>
            <person name="Audoor S."/>
            <person name="Bilcke G."/>
        </authorList>
    </citation>
    <scope>NUCLEOTIDE SEQUENCE</scope>
</reference>
<evidence type="ECO:0000313" key="2">
    <source>
        <dbReference type="Proteomes" id="UP001295423"/>
    </source>
</evidence>
<gene>
    <name evidence="1" type="ORF">CYCCA115_LOCUS5927</name>
</gene>
<dbReference type="AlphaFoldDB" id="A0AAD2FKM1"/>
<sequence>MTDKNARFEEAVEAMTKPENCFDVTIICTTDDYQAEFWMTKLSAGLSKEGQKFPMVIAVSEDWGASGAGNGLGTLYAWQKAVKLAKTKFDVDLEALMLDSTVSAALFHTAGKGTRMAPLPASENNNKPGVKLPFLSTSTGKAMTVLEAVVQQSGIYAPSRKGRLSVFWGDQVFLPSVSFQYTPTHHIDIMCTLLGDTAPTPEEWTSQGLDKYGVIAVLEGDKAEAAQVEKVDHATATRMLGQLGTIKQVGPSLGSFSVSAKILKAMLDEYSTELTEKTAKLDTDPHFWMPLTLSEADYIYLMNQKGIEEGESKSHYARMKVFKEKFDCGDMGLFGAVDVGKDACWWDYGQLQLYSKNTSLLLEDSNPECVLLRKFLGLTDGPTFGKIEDADFVHSFCFNSKIASGNVKDSIVCQVATKELNADGAILVNCVAPRITAGKGCILYNVMSEEEIIAPDGQVMVAVTAESGESFLLKSKVHIDGGKAWKNVVEGNASSFEQVWKNNKMANISKIDEERTQKFNALSDKL</sequence>
<dbReference type="EMBL" id="CAKOGP040000668">
    <property type="protein sequence ID" value="CAJ1938006.1"/>
    <property type="molecule type" value="Genomic_DNA"/>
</dbReference>